<dbReference type="Gene3D" id="3.30.1330.40">
    <property type="entry name" value="RutC-like"/>
    <property type="match status" value="1"/>
</dbReference>
<dbReference type="GeneID" id="27725685"/>
<sequence>MVGLLQTATLLLAAVGSVVAVPSSRSKGKPKSVVTHVGSQGAILSGGVHTKDLLFVSGTTPSVNGTIPEGIEAQTAAVINNIAAILEEAGTSWENALKTTVYLASMDDFSAMNGVYGSLLPNPKPARTTIQAGKLPGNFSIEIEAVVALPRSSRC</sequence>
<dbReference type="AlphaFoldDB" id="A0A084G3K1"/>
<dbReference type="GO" id="GO:0005829">
    <property type="term" value="C:cytosol"/>
    <property type="evidence" value="ECO:0007669"/>
    <property type="project" value="TreeGrafter"/>
</dbReference>
<dbReference type="GO" id="GO:0005739">
    <property type="term" value="C:mitochondrion"/>
    <property type="evidence" value="ECO:0007669"/>
    <property type="project" value="TreeGrafter"/>
</dbReference>
<dbReference type="GO" id="GO:0019239">
    <property type="term" value="F:deaminase activity"/>
    <property type="evidence" value="ECO:0007669"/>
    <property type="project" value="TreeGrafter"/>
</dbReference>
<dbReference type="InterPro" id="IPR035959">
    <property type="entry name" value="RutC-like_sf"/>
</dbReference>
<gene>
    <name evidence="3" type="ORF">SAPIO_CDS6613</name>
</gene>
<dbReference type="Proteomes" id="UP000028545">
    <property type="component" value="Unassembled WGS sequence"/>
</dbReference>
<name>A0A084G3K1_PSEDA</name>
<organism evidence="3 4">
    <name type="scientific">Pseudallescheria apiosperma</name>
    <name type="common">Scedosporium apiospermum</name>
    <dbReference type="NCBI Taxonomy" id="563466"/>
    <lineage>
        <taxon>Eukaryota</taxon>
        <taxon>Fungi</taxon>
        <taxon>Dikarya</taxon>
        <taxon>Ascomycota</taxon>
        <taxon>Pezizomycotina</taxon>
        <taxon>Sordariomycetes</taxon>
        <taxon>Hypocreomycetidae</taxon>
        <taxon>Microascales</taxon>
        <taxon>Microascaceae</taxon>
        <taxon>Scedosporium</taxon>
    </lineage>
</organism>
<dbReference type="InterPro" id="IPR006175">
    <property type="entry name" value="YjgF/YER057c/UK114"/>
</dbReference>
<protein>
    <recommendedName>
        <fullName evidence="5">2-iminobutanoate/2-iminopropanoate deaminase</fullName>
    </recommendedName>
</protein>
<feature type="chain" id="PRO_5001775369" description="2-iminobutanoate/2-iminopropanoate deaminase" evidence="2">
    <location>
        <begin position="21"/>
        <end position="155"/>
    </location>
</feature>
<evidence type="ECO:0008006" key="5">
    <source>
        <dbReference type="Google" id="ProtNLM"/>
    </source>
</evidence>
<dbReference type="SUPFAM" id="SSF55298">
    <property type="entry name" value="YjgF-like"/>
    <property type="match status" value="1"/>
</dbReference>
<evidence type="ECO:0000256" key="1">
    <source>
        <dbReference type="ARBA" id="ARBA00010552"/>
    </source>
</evidence>
<dbReference type="KEGG" id="sapo:SAPIO_CDS6613"/>
<dbReference type="RefSeq" id="XP_016641712.1">
    <property type="nucleotide sequence ID" value="XM_016788668.1"/>
</dbReference>
<comment type="caution">
    <text evidence="3">The sequence shown here is derived from an EMBL/GenBank/DDBJ whole genome shotgun (WGS) entry which is preliminary data.</text>
</comment>
<dbReference type="VEuPathDB" id="FungiDB:SAPIO_CDS6613"/>
<reference evidence="3 4" key="1">
    <citation type="journal article" date="2014" name="Genome Announc.">
        <title>Draft genome sequence of the pathogenic fungus Scedosporium apiospermum.</title>
        <authorList>
            <person name="Vandeputte P."/>
            <person name="Ghamrawi S."/>
            <person name="Rechenmann M."/>
            <person name="Iltis A."/>
            <person name="Giraud S."/>
            <person name="Fleury M."/>
            <person name="Thornton C."/>
            <person name="Delhaes L."/>
            <person name="Meyer W."/>
            <person name="Papon N."/>
            <person name="Bouchara J.P."/>
        </authorList>
    </citation>
    <scope>NUCLEOTIDE SEQUENCE [LARGE SCALE GENOMIC DNA]</scope>
    <source>
        <strain evidence="3 4">IHEM 14462</strain>
    </source>
</reference>
<dbReference type="Pfam" id="PF01042">
    <property type="entry name" value="Ribonuc_L-PSP"/>
    <property type="match status" value="1"/>
</dbReference>
<keyword evidence="2" id="KW-0732">Signal</keyword>
<dbReference type="CDD" id="cd00448">
    <property type="entry name" value="YjgF_YER057c_UK114_family"/>
    <property type="match status" value="1"/>
</dbReference>
<keyword evidence="4" id="KW-1185">Reference proteome</keyword>
<dbReference type="OrthoDB" id="309640at2759"/>
<dbReference type="PANTHER" id="PTHR11803">
    <property type="entry name" value="2-IMINOBUTANOATE/2-IMINOPROPANOATE DEAMINASE RIDA"/>
    <property type="match status" value="1"/>
</dbReference>
<evidence type="ECO:0000313" key="4">
    <source>
        <dbReference type="Proteomes" id="UP000028545"/>
    </source>
</evidence>
<dbReference type="OMA" id="MSDYTAM"/>
<evidence type="ECO:0000256" key="2">
    <source>
        <dbReference type="SAM" id="SignalP"/>
    </source>
</evidence>
<evidence type="ECO:0000313" key="3">
    <source>
        <dbReference type="EMBL" id="KEZ41913.1"/>
    </source>
</evidence>
<accession>A0A084G3K1</accession>
<comment type="similarity">
    <text evidence="1">Belongs to the RutC family.</text>
</comment>
<dbReference type="PANTHER" id="PTHR11803:SF58">
    <property type="entry name" value="PROTEIN HMF1-RELATED"/>
    <property type="match status" value="1"/>
</dbReference>
<dbReference type="EMBL" id="JOWA01000105">
    <property type="protein sequence ID" value="KEZ41913.1"/>
    <property type="molecule type" value="Genomic_DNA"/>
</dbReference>
<feature type="signal peptide" evidence="2">
    <location>
        <begin position="1"/>
        <end position="20"/>
    </location>
</feature>
<proteinExistence type="inferred from homology"/>
<dbReference type="HOGENOM" id="CLU_100715_7_0_1"/>